<evidence type="ECO:0000313" key="9">
    <source>
        <dbReference type="EMBL" id="CEO54394.1"/>
    </source>
</evidence>
<proteinExistence type="inferred from homology"/>
<keyword evidence="2 7" id="KW-0812">Transmembrane</keyword>
<sequence length="391" mass="43791">MSAPKPVTHYSGKPGLAPPDGQVPQFDNPPNRDAEALVGIIICILLTSFCVITRGTYLISTRQRLTIGDFLSFASITLFFAYIGLLFWFKEACGFYVHQWDKHVEDLPLVLYIVHNDSVIYEATMASIKIAILLEWLRIFVPTGTRGWFWRISWSLLTLVSMYYIGAILTLVFSCIPHEKIWNTTMPGRCSDTSVIFITSASINLVSDVVMLILPQKKIWGLKLTSKRKFHISLAFSIGLVACACAAVRLQAGYHLYHSEDRTYSIAPIALWCMAEMTCGYLIYSLPCAPKVYGPKGWIGKFVVRAGLMTSGGSSSQGLSQSSHWRSKNPNSSMNGYYQVDDTVQLQALPASRSNHHDKMDPEEGIIRTTRIEATNEPRIYGTGINNDPRW</sequence>
<feature type="transmembrane region" description="Helical" evidence="7">
    <location>
        <begin position="264"/>
        <end position="284"/>
    </location>
</feature>
<evidence type="ECO:0000256" key="5">
    <source>
        <dbReference type="ARBA" id="ARBA00038359"/>
    </source>
</evidence>
<feature type="domain" description="Rhodopsin" evidence="8">
    <location>
        <begin position="58"/>
        <end position="288"/>
    </location>
</feature>
<feature type="transmembrane region" description="Helical" evidence="7">
    <location>
        <begin position="109"/>
        <end position="136"/>
    </location>
</feature>
<organism evidence="9">
    <name type="scientific">Bionectria ochroleuca</name>
    <name type="common">Gliocladium roseum</name>
    <dbReference type="NCBI Taxonomy" id="29856"/>
    <lineage>
        <taxon>Eukaryota</taxon>
        <taxon>Fungi</taxon>
        <taxon>Dikarya</taxon>
        <taxon>Ascomycota</taxon>
        <taxon>Pezizomycotina</taxon>
        <taxon>Sordariomycetes</taxon>
        <taxon>Hypocreomycetidae</taxon>
        <taxon>Hypocreales</taxon>
        <taxon>Bionectriaceae</taxon>
        <taxon>Clonostachys</taxon>
    </lineage>
</organism>
<protein>
    <recommendedName>
        <fullName evidence="8">Rhodopsin domain-containing protein</fullName>
    </recommendedName>
</protein>
<comment type="subcellular location">
    <subcellularLocation>
        <location evidence="1">Membrane</location>
        <topology evidence="1">Multi-pass membrane protein</topology>
    </subcellularLocation>
</comment>
<evidence type="ECO:0000256" key="1">
    <source>
        <dbReference type="ARBA" id="ARBA00004141"/>
    </source>
</evidence>
<dbReference type="InterPro" id="IPR049326">
    <property type="entry name" value="Rhodopsin_dom_fungi"/>
</dbReference>
<feature type="transmembrane region" description="Helical" evidence="7">
    <location>
        <begin position="36"/>
        <end position="58"/>
    </location>
</feature>
<feature type="transmembrane region" description="Helical" evidence="7">
    <location>
        <begin position="70"/>
        <end position="89"/>
    </location>
</feature>
<feature type="transmembrane region" description="Helical" evidence="7">
    <location>
        <begin position="148"/>
        <end position="173"/>
    </location>
</feature>
<evidence type="ECO:0000256" key="7">
    <source>
        <dbReference type="SAM" id="Phobius"/>
    </source>
</evidence>
<comment type="similarity">
    <text evidence="5">Belongs to the SAT4 family.</text>
</comment>
<accession>A0A0B7KBE0</accession>
<dbReference type="AlphaFoldDB" id="A0A0B7KBE0"/>
<evidence type="ECO:0000259" key="8">
    <source>
        <dbReference type="Pfam" id="PF20684"/>
    </source>
</evidence>
<dbReference type="InterPro" id="IPR052337">
    <property type="entry name" value="SAT4-like"/>
</dbReference>
<evidence type="ECO:0000256" key="6">
    <source>
        <dbReference type="SAM" id="MobiDB-lite"/>
    </source>
</evidence>
<gene>
    <name evidence="9" type="ORF">BN869_000010452_1</name>
</gene>
<keyword evidence="3 7" id="KW-1133">Transmembrane helix</keyword>
<name>A0A0B7KBE0_BIOOC</name>
<keyword evidence="4 7" id="KW-0472">Membrane</keyword>
<dbReference type="PANTHER" id="PTHR33048:SF47">
    <property type="entry name" value="INTEGRAL MEMBRANE PROTEIN-RELATED"/>
    <property type="match status" value="1"/>
</dbReference>
<evidence type="ECO:0000256" key="4">
    <source>
        <dbReference type="ARBA" id="ARBA00023136"/>
    </source>
</evidence>
<dbReference type="Pfam" id="PF20684">
    <property type="entry name" value="Fung_rhodopsin"/>
    <property type="match status" value="1"/>
</dbReference>
<dbReference type="PANTHER" id="PTHR33048">
    <property type="entry name" value="PTH11-LIKE INTEGRAL MEMBRANE PROTEIN (AFU_ORTHOLOGUE AFUA_5G11245)"/>
    <property type="match status" value="1"/>
</dbReference>
<feature type="transmembrane region" description="Helical" evidence="7">
    <location>
        <begin position="234"/>
        <end position="252"/>
    </location>
</feature>
<feature type="transmembrane region" description="Helical" evidence="7">
    <location>
        <begin position="193"/>
        <end position="214"/>
    </location>
</feature>
<dbReference type="GO" id="GO:0016020">
    <property type="term" value="C:membrane"/>
    <property type="evidence" value="ECO:0007669"/>
    <property type="project" value="UniProtKB-SubCell"/>
</dbReference>
<dbReference type="EMBL" id="CDPU01000042">
    <property type="protein sequence ID" value="CEO54394.1"/>
    <property type="molecule type" value="Genomic_DNA"/>
</dbReference>
<evidence type="ECO:0000256" key="3">
    <source>
        <dbReference type="ARBA" id="ARBA00022989"/>
    </source>
</evidence>
<evidence type="ECO:0000256" key="2">
    <source>
        <dbReference type="ARBA" id="ARBA00022692"/>
    </source>
</evidence>
<feature type="region of interest" description="Disordered" evidence="6">
    <location>
        <begin position="1"/>
        <end position="25"/>
    </location>
</feature>
<reference evidence="9" key="1">
    <citation type="submission" date="2015-01" db="EMBL/GenBank/DDBJ databases">
        <authorList>
            <person name="Durling Mikael"/>
        </authorList>
    </citation>
    <scope>NUCLEOTIDE SEQUENCE</scope>
</reference>